<protein>
    <submittedName>
        <fullName evidence="6">Ribose transport system ATP-binding protein</fullName>
    </submittedName>
</protein>
<dbReference type="OrthoDB" id="9771863at2"/>
<feature type="domain" description="ABC transporter" evidence="5">
    <location>
        <begin position="7"/>
        <end position="245"/>
    </location>
</feature>
<evidence type="ECO:0000256" key="3">
    <source>
        <dbReference type="ARBA" id="ARBA00022741"/>
    </source>
</evidence>
<accession>A0A1M5WK79</accession>
<dbReference type="SMART" id="SM00382">
    <property type="entry name" value="AAA"/>
    <property type="match status" value="1"/>
</dbReference>
<organism evidence="6 7">
    <name type="scientific">Sporobacter termitidis DSM 10068</name>
    <dbReference type="NCBI Taxonomy" id="1123282"/>
    <lineage>
        <taxon>Bacteria</taxon>
        <taxon>Bacillati</taxon>
        <taxon>Bacillota</taxon>
        <taxon>Clostridia</taxon>
        <taxon>Eubacteriales</taxon>
        <taxon>Oscillospiraceae</taxon>
        <taxon>Sporobacter</taxon>
    </lineage>
</organism>
<dbReference type="InterPro" id="IPR017871">
    <property type="entry name" value="ABC_transporter-like_CS"/>
</dbReference>
<dbReference type="Gene3D" id="3.40.50.300">
    <property type="entry name" value="P-loop containing nucleotide triphosphate hydrolases"/>
    <property type="match status" value="2"/>
</dbReference>
<evidence type="ECO:0000256" key="1">
    <source>
        <dbReference type="ARBA" id="ARBA00022448"/>
    </source>
</evidence>
<dbReference type="CDD" id="cd03216">
    <property type="entry name" value="ABC_Carb_Monos_I"/>
    <property type="match status" value="1"/>
</dbReference>
<proteinExistence type="predicted"/>
<dbReference type="GO" id="GO:0005524">
    <property type="term" value="F:ATP binding"/>
    <property type="evidence" value="ECO:0007669"/>
    <property type="project" value="UniProtKB-KW"/>
</dbReference>
<feature type="domain" description="ABC transporter" evidence="5">
    <location>
        <begin position="259"/>
        <end position="498"/>
    </location>
</feature>
<dbReference type="InterPro" id="IPR003593">
    <property type="entry name" value="AAA+_ATPase"/>
</dbReference>
<dbReference type="PANTHER" id="PTHR43790:SF9">
    <property type="entry name" value="GALACTOFURANOSE TRANSPORTER ATP-BINDING PROTEIN YTFR"/>
    <property type="match status" value="1"/>
</dbReference>
<dbReference type="STRING" id="1123282.SAMN02745823_01325"/>
<evidence type="ECO:0000313" key="7">
    <source>
        <dbReference type="Proteomes" id="UP000183995"/>
    </source>
</evidence>
<dbReference type="InterPro" id="IPR003439">
    <property type="entry name" value="ABC_transporter-like_ATP-bd"/>
</dbReference>
<dbReference type="GO" id="GO:0016887">
    <property type="term" value="F:ATP hydrolysis activity"/>
    <property type="evidence" value="ECO:0007669"/>
    <property type="project" value="InterPro"/>
</dbReference>
<keyword evidence="1" id="KW-0813">Transport</keyword>
<keyword evidence="3" id="KW-0547">Nucleotide-binding</keyword>
<gene>
    <name evidence="6" type="ORF">SAMN02745823_01325</name>
</gene>
<keyword evidence="7" id="KW-1185">Reference proteome</keyword>
<dbReference type="InterPro" id="IPR050107">
    <property type="entry name" value="ABC_carbohydrate_import_ATPase"/>
</dbReference>
<evidence type="ECO:0000313" key="6">
    <source>
        <dbReference type="EMBL" id="SHH87881.1"/>
    </source>
</evidence>
<dbReference type="SUPFAM" id="SSF52540">
    <property type="entry name" value="P-loop containing nucleoside triphosphate hydrolases"/>
    <property type="match status" value="2"/>
</dbReference>
<dbReference type="AlphaFoldDB" id="A0A1M5WK79"/>
<dbReference type="CDD" id="cd03215">
    <property type="entry name" value="ABC_Carb_Monos_II"/>
    <property type="match status" value="1"/>
</dbReference>
<keyword evidence="4 6" id="KW-0067">ATP-binding</keyword>
<evidence type="ECO:0000256" key="2">
    <source>
        <dbReference type="ARBA" id="ARBA00022737"/>
    </source>
</evidence>
<evidence type="ECO:0000256" key="4">
    <source>
        <dbReference type="ARBA" id="ARBA00022840"/>
    </source>
</evidence>
<sequence>MSAETILEIKGLHKYFGPTHANKNVNLTLRKGEIKGLIGENGSGKSTLLSQIAGIYKYDAGEMILNGKAYAPASPLEANNGKIAMVTQELGVVDKLPVGINIFLGRLNRFSSRGAVNVKKLTKTAARVFEEWNLPPVPLGAMMTGMMIEQRKIVELARALSIEPDILLLDEITQSLSLNNRNNLYGLMSKLKQMGKSVIVITHDIEEMLAISDSITVLRDGAVVGDVKTSETTADKIRYMMVGRDISGDYYRADHKPDYSDEVVLRADNITVSGELEDISFDVHKGEILGFCGLSDSGIHSIGKTVYGLSKLKSGSVRLGGGEEIKNAPDALRCNMAYVPKDRDNEALMIHASIQENCTLPSLDKLKGTSGLISPANLKRLSAETVDKLSIKCTGINQSMDALSGGNKQKVNLGRWLAKDLKVLVLDCPTRGVDVGVKRYIYSLMKQAKADGIATILISDELTEVLGMADRLIVMKDGRMSKTIRRDEEFTEHSVIEVMI</sequence>
<reference evidence="6 7" key="1">
    <citation type="submission" date="2016-11" db="EMBL/GenBank/DDBJ databases">
        <authorList>
            <person name="Jaros S."/>
            <person name="Januszkiewicz K."/>
            <person name="Wedrychowicz H."/>
        </authorList>
    </citation>
    <scope>NUCLEOTIDE SEQUENCE [LARGE SCALE GENOMIC DNA]</scope>
    <source>
        <strain evidence="6 7">DSM 10068</strain>
    </source>
</reference>
<dbReference type="PANTHER" id="PTHR43790">
    <property type="entry name" value="CARBOHYDRATE TRANSPORT ATP-BINDING PROTEIN MG119-RELATED"/>
    <property type="match status" value="1"/>
</dbReference>
<dbReference type="Proteomes" id="UP000183995">
    <property type="component" value="Unassembled WGS sequence"/>
</dbReference>
<dbReference type="PROSITE" id="PS00211">
    <property type="entry name" value="ABC_TRANSPORTER_1"/>
    <property type="match status" value="1"/>
</dbReference>
<dbReference type="Pfam" id="PF00005">
    <property type="entry name" value="ABC_tran"/>
    <property type="match status" value="2"/>
</dbReference>
<dbReference type="EMBL" id="FQXV01000003">
    <property type="protein sequence ID" value="SHH87881.1"/>
    <property type="molecule type" value="Genomic_DNA"/>
</dbReference>
<dbReference type="PROSITE" id="PS50893">
    <property type="entry name" value="ABC_TRANSPORTER_2"/>
    <property type="match status" value="2"/>
</dbReference>
<dbReference type="RefSeq" id="WP_073076932.1">
    <property type="nucleotide sequence ID" value="NZ_FQXV01000003.1"/>
</dbReference>
<dbReference type="InterPro" id="IPR027417">
    <property type="entry name" value="P-loop_NTPase"/>
</dbReference>
<keyword evidence="2" id="KW-0677">Repeat</keyword>
<name>A0A1M5WK79_9FIRM</name>
<evidence type="ECO:0000259" key="5">
    <source>
        <dbReference type="PROSITE" id="PS50893"/>
    </source>
</evidence>